<evidence type="ECO:0000313" key="3">
    <source>
        <dbReference type="Proteomes" id="UP000198916"/>
    </source>
</evidence>
<name>A0A1H7QPX4_9SPHI</name>
<gene>
    <name evidence="2" type="ORF">SAMN05421740_10632</name>
</gene>
<dbReference type="STRING" id="332977.SAMN05421740_10632"/>
<dbReference type="AlphaFoldDB" id="A0A1H7QPX4"/>
<accession>A0A1H7QPX4</accession>
<organism evidence="2 3">
    <name type="scientific">Parapedobacter koreensis</name>
    <dbReference type="NCBI Taxonomy" id="332977"/>
    <lineage>
        <taxon>Bacteria</taxon>
        <taxon>Pseudomonadati</taxon>
        <taxon>Bacteroidota</taxon>
        <taxon>Sphingobacteriia</taxon>
        <taxon>Sphingobacteriales</taxon>
        <taxon>Sphingobacteriaceae</taxon>
        <taxon>Parapedobacter</taxon>
    </lineage>
</organism>
<dbReference type="EMBL" id="FNZR01000006">
    <property type="protein sequence ID" value="SEL49665.1"/>
    <property type="molecule type" value="Genomic_DNA"/>
</dbReference>
<protein>
    <submittedName>
        <fullName evidence="2">Uncharacterized protein</fullName>
    </submittedName>
</protein>
<proteinExistence type="predicted"/>
<dbReference type="PROSITE" id="PS51257">
    <property type="entry name" value="PROKAR_LIPOPROTEIN"/>
    <property type="match status" value="1"/>
</dbReference>
<evidence type="ECO:0000313" key="2">
    <source>
        <dbReference type="EMBL" id="SEL49665.1"/>
    </source>
</evidence>
<dbReference type="Proteomes" id="UP000198916">
    <property type="component" value="Unassembled WGS sequence"/>
</dbReference>
<reference evidence="3" key="1">
    <citation type="submission" date="2016-10" db="EMBL/GenBank/DDBJ databases">
        <authorList>
            <person name="Varghese N."/>
            <person name="Submissions S."/>
        </authorList>
    </citation>
    <scope>NUCLEOTIDE SEQUENCE [LARGE SCALE GENOMIC DNA]</scope>
    <source>
        <strain evidence="3">Jip14</strain>
    </source>
</reference>
<evidence type="ECO:0000256" key="1">
    <source>
        <dbReference type="SAM" id="MobiDB-lite"/>
    </source>
</evidence>
<keyword evidence="3" id="KW-1185">Reference proteome</keyword>
<feature type="region of interest" description="Disordered" evidence="1">
    <location>
        <begin position="62"/>
        <end position="86"/>
    </location>
</feature>
<sequence length="86" mass="9382">MKHIKYPPFRLLLGMMILSLVSSCGIFRKGCKCPPVLRQTSFTAYDQVVLYGLGDSDGAHLGRSSIQQHGSTGLNRGSGSQDVIRQ</sequence>
<feature type="compositionally biased region" description="Polar residues" evidence="1">
    <location>
        <begin position="64"/>
        <end position="86"/>
    </location>
</feature>